<feature type="compositionally biased region" description="Basic residues" evidence="1">
    <location>
        <begin position="16"/>
        <end position="28"/>
    </location>
</feature>
<reference evidence="2" key="1">
    <citation type="submission" date="2020-02" db="EMBL/GenBank/DDBJ databases">
        <authorList>
            <person name="Meier V. D."/>
        </authorList>
    </citation>
    <scope>NUCLEOTIDE SEQUENCE</scope>
    <source>
        <strain evidence="2">AVDCRST_MAG89</strain>
    </source>
</reference>
<feature type="compositionally biased region" description="Basic residues" evidence="1">
    <location>
        <begin position="144"/>
        <end position="158"/>
    </location>
</feature>
<dbReference type="EMBL" id="CADCTV010000406">
    <property type="protein sequence ID" value="CAA9326211.1"/>
    <property type="molecule type" value="Genomic_DNA"/>
</dbReference>
<feature type="region of interest" description="Disordered" evidence="1">
    <location>
        <begin position="1"/>
        <end position="285"/>
    </location>
</feature>
<feature type="compositionally biased region" description="Basic and acidic residues" evidence="1">
    <location>
        <begin position="178"/>
        <end position="188"/>
    </location>
</feature>
<organism evidence="2">
    <name type="scientific">uncultured Gemmatimonadota bacterium</name>
    <dbReference type="NCBI Taxonomy" id="203437"/>
    <lineage>
        <taxon>Bacteria</taxon>
        <taxon>Pseudomonadati</taxon>
        <taxon>Gemmatimonadota</taxon>
        <taxon>environmental samples</taxon>
    </lineage>
</organism>
<feature type="compositionally biased region" description="Basic residues" evidence="1">
    <location>
        <begin position="264"/>
        <end position="275"/>
    </location>
</feature>
<accession>A0A6J4L969</accession>
<feature type="non-terminal residue" evidence="2">
    <location>
        <position position="1"/>
    </location>
</feature>
<feature type="compositionally biased region" description="Basic residues" evidence="1">
    <location>
        <begin position="165"/>
        <end position="177"/>
    </location>
</feature>
<evidence type="ECO:0000313" key="2">
    <source>
        <dbReference type="EMBL" id="CAA9326211.1"/>
    </source>
</evidence>
<gene>
    <name evidence="2" type="ORF">AVDCRST_MAG89-1909</name>
</gene>
<dbReference type="AlphaFoldDB" id="A0A6J4L969"/>
<name>A0A6J4L969_9BACT</name>
<feature type="compositionally biased region" description="Basic residues" evidence="1">
    <location>
        <begin position="62"/>
        <end position="85"/>
    </location>
</feature>
<feature type="non-terminal residue" evidence="2">
    <location>
        <position position="285"/>
    </location>
</feature>
<sequence>ADHAQRTDAYPLRNPLVRRRAAHPRRRSCAGGAPAHRGGRHLPWLQGLPRGELLSQPGPRRGGPRLRGRLLRLHAQRRGPRRRGLLRAAPVRPADALAQRSRNPPGAGRHLQRRPGSAQAAQDRRVRPLARRGRGHSGGGGRLARGRPGHLGRHRRRGLALDRRAPRHVARRRHRGRREYAHEADDARGPGVLARLRGQPRTAGHRRGGGPRVRALADRARRRRRDGAGGRGAGPVRRGGRRRRAAGDRGRRPHLRQPPPVPGRHPRAANGRRSHPGVVRHTPRI</sequence>
<evidence type="ECO:0000256" key="1">
    <source>
        <dbReference type="SAM" id="MobiDB-lite"/>
    </source>
</evidence>
<proteinExistence type="predicted"/>
<protein>
    <submittedName>
        <fullName evidence="2">Uncharacterized protein</fullName>
    </submittedName>
</protein>